<accession>A0A8S9II73</accession>
<reference evidence="1" key="1">
    <citation type="submission" date="2019-12" db="EMBL/GenBank/DDBJ databases">
        <title>Genome sequencing and annotation of Brassica cretica.</title>
        <authorList>
            <person name="Studholme D.J."/>
            <person name="Sarris P.F."/>
        </authorList>
    </citation>
    <scope>NUCLEOTIDE SEQUENCE</scope>
    <source>
        <strain evidence="1">PFS-001/15</strain>
        <tissue evidence="1">Leaf</tissue>
    </source>
</reference>
<dbReference type="AlphaFoldDB" id="A0A8S9II73"/>
<proteinExistence type="predicted"/>
<sequence>MIIEGGLDLANKPNDVYEAYGSGCLSFIVKVCIAKDDVQTAHEDLHYDIMKNIDSNSPESPEQ</sequence>
<gene>
    <name evidence="1" type="ORF">F2Q68_00024956</name>
</gene>
<evidence type="ECO:0000313" key="2">
    <source>
        <dbReference type="Proteomes" id="UP000712281"/>
    </source>
</evidence>
<dbReference type="Proteomes" id="UP000712281">
    <property type="component" value="Unassembled WGS sequence"/>
</dbReference>
<dbReference type="EMBL" id="QGKW02001911">
    <property type="protein sequence ID" value="KAF2569780.1"/>
    <property type="molecule type" value="Genomic_DNA"/>
</dbReference>
<comment type="caution">
    <text evidence="1">The sequence shown here is derived from an EMBL/GenBank/DDBJ whole genome shotgun (WGS) entry which is preliminary data.</text>
</comment>
<name>A0A8S9II73_BRACR</name>
<organism evidence="1 2">
    <name type="scientific">Brassica cretica</name>
    <name type="common">Mustard</name>
    <dbReference type="NCBI Taxonomy" id="69181"/>
    <lineage>
        <taxon>Eukaryota</taxon>
        <taxon>Viridiplantae</taxon>
        <taxon>Streptophyta</taxon>
        <taxon>Embryophyta</taxon>
        <taxon>Tracheophyta</taxon>
        <taxon>Spermatophyta</taxon>
        <taxon>Magnoliopsida</taxon>
        <taxon>eudicotyledons</taxon>
        <taxon>Gunneridae</taxon>
        <taxon>Pentapetalae</taxon>
        <taxon>rosids</taxon>
        <taxon>malvids</taxon>
        <taxon>Brassicales</taxon>
        <taxon>Brassicaceae</taxon>
        <taxon>Brassiceae</taxon>
        <taxon>Brassica</taxon>
    </lineage>
</organism>
<protein>
    <submittedName>
        <fullName evidence="1">Uncharacterized protein</fullName>
    </submittedName>
</protein>
<evidence type="ECO:0000313" key="1">
    <source>
        <dbReference type="EMBL" id="KAF2569780.1"/>
    </source>
</evidence>